<dbReference type="OrthoDB" id="630188at2759"/>
<dbReference type="AlphaFoldDB" id="A0A834XF83"/>
<gene>
    <name evidence="3" type="ORF">G2W53_001083</name>
</gene>
<dbReference type="GO" id="GO:0016740">
    <property type="term" value="F:transferase activity"/>
    <property type="evidence" value="ECO:0007669"/>
    <property type="project" value="InterPro"/>
</dbReference>
<comment type="caution">
    <text evidence="3">The sequence shown here is derived from an EMBL/GenBank/DDBJ whole genome shotgun (WGS) entry which is preliminary data.</text>
</comment>
<name>A0A834XF83_9FABA</name>
<comment type="similarity">
    <text evidence="1">Belongs to the PC-esterase family. TBL subfamily.</text>
</comment>
<evidence type="ECO:0000313" key="3">
    <source>
        <dbReference type="EMBL" id="KAF7844178.1"/>
    </source>
</evidence>
<reference evidence="3" key="1">
    <citation type="submission" date="2020-09" db="EMBL/GenBank/DDBJ databases">
        <title>Genome-Enabled Discovery of Anthraquinone Biosynthesis in Senna tora.</title>
        <authorList>
            <person name="Kang S.-H."/>
            <person name="Pandey R.P."/>
            <person name="Lee C.-M."/>
            <person name="Sim J.-S."/>
            <person name="Jeong J.-T."/>
            <person name="Choi B.-S."/>
            <person name="Jung M."/>
            <person name="Ginzburg D."/>
            <person name="Zhao K."/>
            <person name="Won S.Y."/>
            <person name="Oh T.-J."/>
            <person name="Yu Y."/>
            <person name="Kim N.-H."/>
            <person name="Lee O.R."/>
            <person name="Lee T.-H."/>
            <person name="Bashyal P."/>
            <person name="Kim T.-S."/>
            <person name="Lee W.-H."/>
            <person name="Kawkins C."/>
            <person name="Kim C.-K."/>
            <person name="Kim J.S."/>
            <person name="Ahn B.O."/>
            <person name="Rhee S.Y."/>
            <person name="Sohng J.K."/>
        </authorList>
    </citation>
    <scope>NUCLEOTIDE SEQUENCE</scope>
    <source>
        <tissue evidence="3">Leaf</tissue>
    </source>
</reference>
<dbReference type="EMBL" id="JAAIUW010000001">
    <property type="protein sequence ID" value="KAF7844178.1"/>
    <property type="molecule type" value="Genomic_DNA"/>
</dbReference>
<keyword evidence="4" id="KW-1185">Reference proteome</keyword>
<protein>
    <submittedName>
        <fullName evidence="3">Protein trichome birefringence-like 25</fullName>
    </submittedName>
</protein>
<dbReference type="Proteomes" id="UP000634136">
    <property type="component" value="Unassembled WGS sequence"/>
</dbReference>
<evidence type="ECO:0000259" key="2">
    <source>
        <dbReference type="Pfam" id="PF13839"/>
    </source>
</evidence>
<organism evidence="3 4">
    <name type="scientific">Senna tora</name>
    <dbReference type="NCBI Taxonomy" id="362788"/>
    <lineage>
        <taxon>Eukaryota</taxon>
        <taxon>Viridiplantae</taxon>
        <taxon>Streptophyta</taxon>
        <taxon>Embryophyta</taxon>
        <taxon>Tracheophyta</taxon>
        <taxon>Spermatophyta</taxon>
        <taxon>Magnoliopsida</taxon>
        <taxon>eudicotyledons</taxon>
        <taxon>Gunneridae</taxon>
        <taxon>Pentapetalae</taxon>
        <taxon>rosids</taxon>
        <taxon>fabids</taxon>
        <taxon>Fabales</taxon>
        <taxon>Fabaceae</taxon>
        <taxon>Caesalpinioideae</taxon>
        <taxon>Cassia clade</taxon>
        <taxon>Senna</taxon>
    </lineage>
</organism>
<evidence type="ECO:0000256" key="1">
    <source>
        <dbReference type="ARBA" id="ARBA00007727"/>
    </source>
</evidence>
<sequence length="122" mass="14367">MNQYKDFDYVVIVGGKWFFKSAIYHEKGMFTGCHYCPEKNLTEIGFGYAYRKALKLVFNNHKAIVFFRFATPDHFENEEWFSGGSCNRTIPFKEGQSNSIDADSIMRDIELEEFEKVNIHWV</sequence>
<dbReference type="InterPro" id="IPR026057">
    <property type="entry name" value="TBL_C"/>
</dbReference>
<proteinExistence type="inferred from homology"/>
<dbReference type="Pfam" id="PF13839">
    <property type="entry name" value="PC-Esterase"/>
    <property type="match status" value="1"/>
</dbReference>
<feature type="domain" description="Trichome birefringence-like C-terminal" evidence="2">
    <location>
        <begin position="2"/>
        <end position="115"/>
    </location>
</feature>
<accession>A0A834XF83</accession>
<evidence type="ECO:0000313" key="4">
    <source>
        <dbReference type="Proteomes" id="UP000634136"/>
    </source>
</evidence>